<organism evidence="1 2">
    <name type="scientific">Bacillus cytotoxicus</name>
    <dbReference type="NCBI Taxonomy" id="580165"/>
    <lineage>
        <taxon>Bacteria</taxon>
        <taxon>Bacillati</taxon>
        <taxon>Bacillota</taxon>
        <taxon>Bacilli</taxon>
        <taxon>Bacillales</taxon>
        <taxon>Bacillaceae</taxon>
        <taxon>Bacillus</taxon>
        <taxon>Bacillus cereus group</taxon>
    </lineage>
</organism>
<protein>
    <submittedName>
        <fullName evidence="1">Thioredoxin family protein</fullName>
    </submittedName>
</protein>
<proteinExistence type="predicted"/>
<accession>A0ACC6A642</accession>
<name>A0ACC6A642_9BACI</name>
<sequence length="99" mass="11458">MIDWTGHEAAVAVRDQEKTVLYVYTPMCGTCQLAKKMLTVVEVALPHLEIGMLNVNYAPHFAREYQIESVPCLLIFEKNQLVKKIYAFQSVEYLYMELQ</sequence>
<dbReference type="EMBL" id="JAMBOP010000009">
    <property type="protein sequence ID" value="MCM3736050.1"/>
    <property type="molecule type" value="Genomic_DNA"/>
</dbReference>
<dbReference type="Proteomes" id="UP001202289">
    <property type="component" value="Unassembled WGS sequence"/>
</dbReference>
<evidence type="ECO:0000313" key="2">
    <source>
        <dbReference type="Proteomes" id="UP001202289"/>
    </source>
</evidence>
<comment type="caution">
    <text evidence="1">The sequence shown here is derived from an EMBL/GenBank/DDBJ whole genome shotgun (WGS) entry which is preliminary data.</text>
</comment>
<gene>
    <name evidence="1" type="ORF">M3215_09495</name>
</gene>
<reference evidence="1" key="1">
    <citation type="submission" date="2022-05" db="EMBL/GenBank/DDBJ databases">
        <title>Comparative Genomics of Spacecraft Associated Microbes.</title>
        <authorList>
            <person name="Tran M.T."/>
            <person name="Wright A."/>
            <person name="Seuylemezian A."/>
            <person name="Eisen J."/>
            <person name="Coil D."/>
        </authorList>
    </citation>
    <scope>NUCLEOTIDE SEQUENCE</scope>
    <source>
        <strain evidence="1">FAIRING 10M-2.2</strain>
    </source>
</reference>
<evidence type="ECO:0000313" key="1">
    <source>
        <dbReference type="EMBL" id="MCM3736050.1"/>
    </source>
</evidence>
<keyword evidence="2" id="KW-1185">Reference proteome</keyword>